<proteinExistence type="predicted"/>
<dbReference type="eggNOG" id="ENOG5032ZVA">
    <property type="taxonomic scope" value="Bacteria"/>
</dbReference>
<dbReference type="HOGENOM" id="CLU_1243707_0_0_5"/>
<evidence type="ECO:0000313" key="4">
    <source>
        <dbReference type="EMBL" id="CAI26521.1"/>
    </source>
</evidence>
<dbReference type="KEGG" id="erw:ERWE_CDS_00270"/>
<keyword evidence="2" id="KW-0472">Membrane</keyword>
<reference evidence="4 5" key="1">
    <citation type="journal article" date="2006" name="J. Bacteriol.">
        <title>Comparative genomic analysis of three strains of Ehrlichia ruminantium reveals an active process of genome size plasticity.</title>
        <authorList>
            <person name="Frutos R."/>
            <person name="Viari A."/>
            <person name="Ferraz C."/>
            <person name="Morgat A."/>
            <person name="Eychenie S."/>
            <person name="Kandassami Y."/>
            <person name="Chantal I."/>
            <person name="Bensaid A."/>
            <person name="Coissac E."/>
            <person name="Vachiery N."/>
            <person name="Demaille J."/>
            <person name="Martinez D."/>
        </authorList>
    </citation>
    <scope>NUCLEOTIDE SEQUENCE [LARGE SCALE GENOMIC DNA]</scope>
    <source>
        <strain evidence="4 5">Welgevonden</strain>
    </source>
</reference>
<feature type="region of interest" description="Disordered" evidence="1">
    <location>
        <begin position="60"/>
        <end position="79"/>
    </location>
</feature>
<feature type="transmembrane region" description="Helical" evidence="2">
    <location>
        <begin position="84"/>
        <end position="105"/>
    </location>
</feature>
<dbReference type="Pfam" id="PF13717">
    <property type="entry name" value="Zn_ribbon_4"/>
    <property type="match status" value="1"/>
</dbReference>
<protein>
    <recommendedName>
        <fullName evidence="3">Zinc finger/thioredoxin putative domain-containing protein</fullName>
    </recommendedName>
</protein>
<organism evidence="4 5">
    <name type="scientific">Ehrlichia ruminantium (strain Welgevonden)</name>
    <dbReference type="NCBI Taxonomy" id="254945"/>
    <lineage>
        <taxon>Bacteria</taxon>
        <taxon>Pseudomonadati</taxon>
        <taxon>Pseudomonadota</taxon>
        <taxon>Alphaproteobacteria</taxon>
        <taxon>Rickettsiales</taxon>
        <taxon>Anaplasmataceae</taxon>
        <taxon>Ehrlichia</taxon>
    </lineage>
</organism>
<keyword evidence="2" id="KW-1133">Transmembrane helix</keyword>
<sequence length="225" mass="25960">MCLMRIECKNCKAVYRIDNSKIPINGKKVKCTNCNTTWMHIPTQDKAIPEEEKQLVIGSTTNPNLQNSNAKASNNKSSKKQHSLLKKISSVLVMLILTFFLSATFQNSMPYNIRKIYRIIEMYDTTQMQLIDSHIQIIKNNGDNIAIKVEGIIKNESDQERFVPGIHFVLYNKNKKVIASERLNESREIILSNQQYKFEHIIYYAPKNTDSIQIKIGNIFEVAFL</sequence>
<evidence type="ECO:0000259" key="3">
    <source>
        <dbReference type="Pfam" id="PF13717"/>
    </source>
</evidence>
<evidence type="ECO:0000256" key="2">
    <source>
        <dbReference type="SAM" id="Phobius"/>
    </source>
</evidence>
<keyword evidence="2" id="KW-0812">Transmembrane</keyword>
<feature type="compositionally biased region" description="Low complexity" evidence="1">
    <location>
        <begin position="64"/>
        <end position="76"/>
    </location>
</feature>
<gene>
    <name evidence="4" type="ordered locus">ERWE_CDS_00270</name>
</gene>
<dbReference type="Proteomes" id="UP000001021">
    <property type="component" value="Chromosome"/>
</dbReference>
<evidence type="ECO:0000256" key="1">
    <source>
        <dbReference type="SAM" id="MobiDB-lite"/>
    </source>
</evidence>
<evidence type="ECO:0000313" key="5">
    <source>
        <dbReference type="Proteomes" id="UP000001021"/>
    </source>
</evidence>
<name>A0A0H3M4Z1_EHRRW</name>
<dbReference type="InterPro" id="IPR011723">
    <property type="entry name" value="Znf/thioredoxin_put"/>
</dbReference>
<dbReference type="NCBIfam" id="TIGR02098">
    <property type="entry name" value="MJ0042_CXXC"/>
    <property type="match status" value="1"/>
</dbReference>
<accession>A0A0H3M4Z1</accession>
<dbReference type="AlphaFoldDB" id="A0A0H3M4Z1"/>
<dbReference type="EMBL" id="CR925678">
    <property type="protein sequence ID" value="CAI26521.1"/>
    <property type="molecule type" value="Genomic_DNA"/>
</dbReference>
<keyword evidence="5" id="KW-1185">Reference proteome</keyword>
<feature type="domain" description="Zinc finger/thioredoxin putative" evidence="3">
    <location>
        <begin position="4"/>
        <end position="38"/>
    </location>
</feature>